<dbReference type="AlphaFoldDB" id="A0AAW0GKR4"/>
<keyword evidence="2" id="KW-0472">Membrane</keyword>
<gene>
    <name evidence="3" type="ORF">QCA50_004167</name>
</gene>
<dbReference type="InterPro" id="IPR036249">
    <property type="entry name" value="Thioredoxin-like_sf"/>
</dbReference>
<dbReference type="PROSITE" id="PS51354">
    <property type="entry name" value="GLUTAREDOXIN_2"/>
    <property type="match status" value="1"/>
</dbReference>
<keyword evidence="2" id="KW-0812">Transmembrane</keyword>
<dbReference type="EMBL" id="JASBNA010000004">
    <property type="protein sequence ID" value="KAK7692537.1"/>
    <property type="molecule type" value="Genomic_DNA"/>
</dbReference>
<accession>A0AAW0GKR4</accession>
<organism evidence="3 4">
    <name type="scientific">Cerrena zonata</name>
    <dbReference type="NCBI Taxonomy" id="2478898"/>
    <lineage>
        <taxon>Eukaryota</taxon>
        <taxon>Fungi</taxon>
        <taxon>Dikarya</taxon>
        <taxon>Basidiomycota</taxon>
        <taxon>Agaricomycotina</taxon>
        <taxon>Agaricomycetes</taxon>
        <taxon>Polyporales</taxon>
        <taxon>Cerrenaceae</taxon>
        <taxon>Cerrena</taxon>
    </lineage>
</organism>
<dbReference type="Proteomes" id="UP001385951">
    <property type="component" value="Unassembled WGS sequence"/>
</dbReference>
<dbReference type="GO" id="GO:0005801">
    <property type="term" value="C:cis-Golgi network"/>
    <property type="evidence" value="ECO:0007669"/>
    <property type="project" value="TreeGrafter"/>
</dbReference>
<name>A0AAW0GKR4_9APHY</name>
<feature type="region of interest" description="Disordered" evidence="1">
    <location>
        <begin position="1"/>
        <end position="23"/>
    </location>
</feature>
<protein>
    <submittedName>
        <fullName evidence="3">Uncharacterized protein</fullName>
    </submittedName>
</protein>
<comment type="caution">
    <text evidence="3">The sequence shown here is derived from an EMBL/GenBank/DDBJ whole genome shotgun (WGS) entry which is preliminary data.</text>
</comment>
<sequence length="290" mass="31749">MAHRRTYSARHLNMGHSTDSPLSPPLTPTLAVLNSFQHSVNLAARKPRQFWQRTTFLALFALIVVSGYILLTAPPSLAPISLSDADHALTAAATQRFNKLSAQASKLAALRHKSWGSSSVRPQVTLTREQELAAVSAFLASLPQNVIPSSVDPAKPIDPQLVLDFDTRSPHAVEEVDALVNETWARFPVVLYSKTHSPISRELKQMLEDMNLLPSPTIIEVDARSDESVLTPLLYRLTSVSDLPILLIGGHTIGSIPEIRYLHSKGELARMISRAGGIVDGAKKKKGRKH</sequence>
<keyword evidence="2" id="KW-1133">Transmembrane helix</keyword>
<feature type="transmembrane region" description="Helical" evidence="2">
    <location>
        <begin position="55"/>
        <end position="73"/>
    </location>
</feature>
<evidence type="ECO:0000313" key="4">
    <source>
        <dbReference type="Proteomes" id="UP001385951"/>
    </source>
</evidence>
<dbReference type="GO" id="GO:0034599">
    <property type="term" value="P:cellular response to oxidative stress"/>
    <property type="evidence" value="ECO:0007669"/>
    <property type="project" value="TreeGrafter"/>
</dbReference>
<dbReference type="GO" id="GO:0015038">
    <property type="term" value="F:glutathione disulfide oxidoreductase activity"/>
    <property type="evidence" value="ECO:0007669"/>
    <property type="project" value="TreeGrafter"/>
</dbReference>
<dbReference type="SUPFAM" id="SSF52833">
    <property type="entry name" value="Thioredoxin-like"/>
    <property type="match status" value="1"/>
</dbReference>
<evidence type="ECO:0000256" key="2">
    <source>
        <dbReference type="SAM" id="Phobius"/>
    </source>
</evidence>
<keyword evidence="4" id="KW-1185">Reference proteome</keyword>
<proteinExistence type="predicted"/>
<evidence type="ECO:0000313" key="3">
    <source>
        <dbReference type="EMBL" id="KAK7692537.1"/>
    </source>
</evidence>
<reference evidence="3 4" key="1">
    <citation type="submission" date="2022-09" db="EMBL/GenBank/DDBJ databases">
        <authorList>
            <person name="Palmer J.M."/>
        </authorList>
    </citation>
    <scope>NUCLEOTIDE SEQUENCE [LARGE SCALE GENOMIC DNA]</scope>
    <source>
        <strain evidence="3 4">DSM 7382</strain>
    </source>
</reference>
<evidence type="ECO:0000256" key="1">
    <source>
        <dbReference type="SAM" id="MobiDB-lite"/>
    </source>
</evidence>
<dbReference type="GO" id="GO:0000324">
    <property type="term" value="C:fungal-type vacuole"/>
    <property type="evidence" value="ECO:0007669"/>
    <property type="project" value="TreeGrafter"/>
</dbReference>
<dbReference type="PANTHER" id="PTHR45694">
    <property type="entry name" value="GLUTAREDOXIN 2"/>
    <property type="match status" value="1"/>
</dbReference>
<dbReference type="PANTHER" id="PTHR45694:SF5">
    <property type="entry name" value="GLUTAREDOXIN 2"/>
    <property type="match status" value="1"/>
</dbReference>
<dbReference type="GO" id="GO:0005796">
    <property type="term" value="C:Golgi lumen"/>
    <property type="evidence" value="ECO:0007669"/>
    <property type="project" value="TreeGrafter"/>
</dbReference>
<dbReference type="Gene3D" id="3.40.30.10">
    <property type="entry name" value="Glutaredoxin"/>
    <property type="match status" value="1"/>
</dbReference>